<reference evidence="1" key="1">
    <citation type="journal article" date="2015" name="Proc. Natl. Acad. Sci. U.S.A.">
        <title>Networks of energetic and metabolic interactions define dynamics in microbial communities.</title>
        <authorList>
            <person name="Embree M."/>
            <person name="Liu J.K."/>
            <person name="Al-Bassam M.M."/>
            <person name="Zengler K."/>
        </authorList>
    </citation>
    <scope>NUCLEOTIDE SEQUENCE</scope>
</reference>
<accession>A0A0W8G6V0</accession>
<gene>
    <name evidence="1" type="ORF">ASZ90_001239</name>
</gene>
<evidence type="ECO:0000313" key="1">
    <source>
        <dbReference type="EMBL" id="KUG28885.1"/>
    </source>
</evidence>
<proteinExistence type="predicted"/>
<organism evidence="1">
    <name type="scientific">hydrocarbon metagenome</name>
    <dbReference type="NCBI Taxonomy" id="938273"/>
    <lineage>
        <taxon>unclassified sequences</taxon>
        <taxon>metagenomes</taxon>
        <taxon>ecological metagenomes</taxon>
    </lineage>
</organism>
<dbReference type="EMBL" id="LNQE01000162">
    <property type="protein sequence ID" value="KUG28885.1"/>
    <property type="molecule type" value="Genomic_DNA"/>
</dbReference>
<sequence>MKRLLACLVILTALSAATALAQPAAPREIAGIALGADVKDIAQRLDLSKAVPLWDKPYLTRANIQPTKGFRTGYVLFGNCANPGRIVRIKLKYQDKDPAFFRTTGRTLTTRYGDPKPLMSDQGALYLGMAWKFGNIKTGVTALLLEHAAGDDPEDTEGTSIRLTDNAMLDLEQQCYEKSRQKEPQVQPSFPLFEINADWLLPK</sequence>
<comment type="caution">
    <text evidence="1">The sequence shown here is derived from an EMBL/GenBank/DDBJ whole genome shotgun (WGS) entry which is preliminary data.</text>
</comment>
<protein>
    <submittedName>
        <fullName evidence="1">Uncharacterized protein</fullName>
    </submittedName>
</protein>
<name>A0A0W8G6V0_9ZZZZ</name>
<dbReference type="AlphaFoldDB" id="A0A0W8G6V0"/>